<dbReference type="InterPro" id="IPR000477">
    <property type="entry name" value="RT_dom"/>
</dbReference>
<name>A0A8J6BNS9_ELECQ</name>
<dbReference type="PROSITE" id="PS50878">
    <property type="entry name" value="RT_POL"/>
    <property type="match status" value="1"/>
</dbReference>
<evidence type="ECO:0000313" key="3">
    <source>
        <dbReference type="Proteomes" id="UP000770717"/>
    </source>
</evidence>
<gene>
    <name evidence="2" type="ORF">GDO78_016168</name>
</gene>
<comment type="caution">
    <text evidence="2">The sequence shown here is derived from an EMBL/GenBank/DDBJ whole genome shotgun (WGS) entry which is preliminary data.</text>
</comment>
<sequence length="139" mass="16170">MLEGITVDPETLLVTLDVESLYSSIPHIGGIQATQFFLEQRGLQFSQHSHHVLEFLSFVLTHNYFLFDTKYFHQLRGTAMGTSCAPSYANLYLGWWEEKFVYTNSEWSDKIILWLRFIDDILILWGGVPKHLFKVSSIH</sequence>
<proteinExistence type="predicted"/>
<evidence type="ECO:0000259" key="1">
    <source>
        <dbReference type="PROSITE" id="PS50878"/>
    </source>
</evidence>
<dbReference type="AlphaFoldDB" id="A0A8J6BNS9"/>
<accession>A0A8J6BNS9</accession>
<evidence type="ECO:0000313" key="2">
    <source>
        <dbReference type="EMBL" id="KAG9466758.1"/>
    </source>
</evidence>
<dbReference type="PANTHER" id="PTHR21301">
    <property type="entry name" value="REVERSE TRANSCRIPTASE"/>
    <property type="match status" value="1"/>
</dbReference>
<dbReference type="PANTHER" id="PTHR21301:SF13">
    <property type="match status" value="1"/>
</dbReference>
<feature type="domain" description="Reverse transcriptase" evidence="1">
    <location>
        <begin position="1"/>
        <end position="139"/>
    </location>
</feature>
<organism evidence="2 3">
    <name type="scientific">Eleutherodactylus coqui</name>
    <name type="common">Puerto Rican coqui</name>
    <dbReference type="NCBI Taxonomy" id="57060"/>
    <lineage>
        <taxon>Eukaryota</taxon>
        <taxon>Metazoa</taxon>
        <taxon>Chordata</taxon>
        <taxon>Craniata</taxon>
        <taxon>Vertebrata</taxon>
        <taxon>Euteleostomi</taxon>
        <taxon>Amphibia</taxon>
        <taxon>Batrachia</taxon>
        <taxon>Anura</taxon>
        <taxon>Neobatrachia</taxon>
        <taxon>Hyloidea</taxon>
        <taxon>Eleutherodactylidae</taxon>
        <taxon>Eleutherodactylinae</taxon>
        <taxon>Eleutherodactylus</taxon>
        <taxon>Eleutherodactylus</taxon>
    </lineage>
</organism>
<dbReference type="OrthoDB" id="9909086at2759"/>
<keyword evidence="3" id="KW-1185">Reference proteome</keyword>
<dbReference type="EMBL" id="WNTK01001850">
    <property type="protein sequence ID" value="KAG9466758.1"/>
    <property type="molecule type" value="Genomic_DNA"/>
</dbReference>
<reference evidence="2" key="1">
    <citation type="thesis" date="2020" institute="ProQuest LLC" country="789 East Eisenhower Parkway, Ann Arbor, MI, USA">
        <title>Comparative Genomics and Chromosome Evolution.</title>
        <authorList>
            <person name="Mudd A.B."/>
        </authorList>
    </citation>
    <scope>NUCLEOTIDE SEQUENCE</scope>
    <source>
        <strain evidence="2">HN-11 Male</strain>
        <tissue evidence="2">Kidney and liver</tissue>
    </source>
</reference>
<dbReference type="Proteomes" id="UP000770717">
    <property type="component" value="Unassembled WGS sequence"/>
</dbReference>
<protein>
    <recommendedName>
        <fullName evidence="1">Reverse transcriptase domain-containing protein</fullName>
    </recommendedName>
</protein>